<accession>A0A6J8BVA6</accession>
<evidence type="ECO:0000313" key="4">
    <source>
        <dbReference type="Proteomes" id="UP000507470"/>
    </source>
</evidence>
<feature type="transmembrane region" description="Helical" evidence="2">
    <location>
        <begin position="123"/>
        <end position="146"/>
    </location>
</feature>
<evidence type="ECO:0000256" key="1">
    <source>
        <dbReference type="SAM" id="MobiDB-lite"/>
    </source>
</evidence>
<dbReference type="EMBL" id="CACVKT020003901">
    <property type="protein sequence ID" value="CAC5386804.1"/>
    <property type="molecule type" value="Genomic_DNA"/>
</dbReference>
<organism evidence="3 4">
    <name type="scientific">Mytilus coruscus</name>
    <name type="common">Sea mussel</name>
    <dbReference type="NCBI Taxonomy" id="42192"/>
    <lineage>
        <taxon>Eukaryota</taxon>
        <taxon>Metazoa</taxon>
        <taxon>Spiralia</taxon>
        <taxon>Lophotrochozoa</taxon>
        <taxon>Mollusca</taxon>
        <taxon>Bivalvia</taxon>
        <taxon>Autobranchia</taxon>
        <taxon>Pteriomorphia</taxon>
        <taxon>Mytilida</taxon>
        <taxon>Mytiloidea</taxon>
        <taxon>Mytilidae</taxon>
        <taxon>Mytilinae</taxon>
        <taxon>Mytilus</taxon>
    </lineage>
</organism>
<feature type="region of interest" description="Disordered" evidence="1">
    <location>
        <begin position="76"/>
        <end position="96"/>
    </location>
</feature>
<reference evidence="3 4" key="1">
    <citation type="submission" date="2020-06" db="EMBL/GenBank/DDBJ databases">
        <authorList>
            <person name="Li R."/>
            <person name="Bekaert M."/>
        </authorList>
    </citation>
    <scope>NUCLEOTIDE SEQUENCE [LARGE SCALE GENOMIC DNA]</scope>
    <source>
        <strain evidence="4">wild</strain>
    </source>
</reference>
<keyword evidence="4" id="KW-1185">Reference proteome</keyword>
<gene>
    <name evidence="3" type="ORF">MCOR_22203</name>
</gene>
<dbReference type="Proteomes" id="UP000507470">
    <property type="component" value="Unassembled WGS sequence"/>
</dbReference>
<keyword evidence="2" id="KW-1133">Transmembrane helix</keyword>
<keyword evidence="2" id="KW-0812">Transmembrane</keyword>
<evidence type="ECO:0000256" key="2">
    <source>
        <dbReference type="SAM" id="Phobius"/>
    </source>
</evidence>
<dbReference type="OrthoDB" id="10480666at2759"/>
<sequence length="155" mass="17560">MMIPVTLGLKTHLQSVKCDYSNKRTSALMASLSKRLSQYENDEVYKTASMLDTRFKLLWSKSENVEALISSLKKKVSSVESLKSDDDDDDDDIISPPAKKGKTDVFFSFLLKSTPQKKGMFQVLLILLTVIWKQIVMTLMPILYSIGKTMTLNIQ</sequence>
<protein>
    <submittedName>
        <fullName evidence="3">Uncharacterized protein</fullName>
    </submittedName>
</protein>
<evidence type="ECO:0000313" key="3">
    <source>
        <dbReference type="EMBL" id="CAC5386804.1"/>
    </source>
</evidence>
<dbReference type="AlphaFoldDB" id="A0A6J8BVA6"/>
<name>A0A6J8BVA6_MYTCO</name>
<proteinExistence type="predicted"/>
<keyword evidence="2" id="KW-0472">Membrane</keyword>